<protein>
    <recommendedName>
        <fullName evidence="3">Secreted protein</fullName>
    </recommendedName>
</protein>
<name>A0ABT1PHB6_9ACTN</name>
<organism evidence="1 2">
    <name type="scientific">Streptantibioticus rubrisoli</name>
    <dbReference type="NCBI Taxonomy" id="1387313"/>
    <lineage>
        <taxon>Bacteria</taxon>
        <taxon>Bacillati</taxon>
        <taxon>Actinomycetota</taxon>
        <taxon>Actinomycetes</taxon>
        <taxon>Kitasatosporales</taxon>
        <taxon>Streptomycetaceae</taxon>
        <taxon>Streptantibioticus</taxon>
    </lineage>
</organism>
<gene>
    <name evidence="1" type="ORF">NON19_22590</name>
</gene>
<dbReference type="EMBL" id="JANFNH010000031">
    <property type="protein sequence ID" value="MCQ4044739.1"/>
    <property type="molecule type" value="Genomic_DNA"/>
</dbReference>
<proteinExistence type="predicted"/>
<dbReference type="RefSeq" id="WP_255930731.1">
    <property type="nucleotide sequence ID" value="NZ_JANFNH010000031.1"/>
</dbReference>
<comment type="caution">
    <text evidence="1">The sequence shown here is derived from an EMBL/GenBank/DDBJ whole genome shotgun (WGS) entry which is preliminary data.</text>
</comment>
<dbReference type="Proteomes" id="UP001206206">
    <property type="component" value="Unassembled WGS sequence"/>
</dbReference>
<evidence type="ECO:0000313" key="2">
    <source>
        <dbReference type="Proteomes" id="UP001206206"/>
    </source>
</evidence>
<keyword evidence="2" id="KW-1185">Reference proteome</keyword>
<sequence length="1187" mass="127299">MRGSQNSSAAHVVRTILACPQGRDAGQAQGMVGDVLGVLMQARPARTVAAGVAAAGGVDAQAARRLRELVAHHLGDRAERWRGVHDALATYRGTLPALLAEMPPLARPAASGELRSPAPRSVYATLALLMEQAQPGHTVAGLAALPDRTVEALLAGGALPGPGLTAAVTEHGDSRSRAALARHPRLDTRVLARLLAVGDAQVGAAVYRSPRATQSLRRTLAHRLDTVPMDETLRAELTDPSVDLPRTWLTPLLGSGDPQFVARALGVGVRRVAQQYALLRVWERCGPEVVRGFIGDPAVARHLSGPVLAAVNQALAKEDSGAALRQLRERCEPYEDPARLPSLLATTRGTSSLRDLLSEPYVHDLQALAEAHAKSPFMPMASEELARHEDASDAQRLAFRLSVLNDRWRVGDRRAGNATPPERRLAEEVLDADGAWWAEGMVRAALFDPVELVRTARPASHAVTALAVLHERGLLTGTVAAELRSLTDAHLGDRPEAWAALDALLAGHQGSLGELISKAGEATPAECDGTEASDEGHTAARTGVGAHEAASPRTPRSRHERAALAALDLLRSLCADAPLPTDPDVLSFLAHHNRWDAPGLATPEWLVRACTTHGIEPPNAGSWYTAPTLEQVRAHLPQTWGSSALLTDRAYVQGILPADELLSLLPARYMLRLPHDWRGFAFAGAWRAALARLLRAELGTDPDAWLHLARTAWTHAAGRVSDPNPGGPSWVELLALARSASSANVSATGHPPQERGWAALTPRPRTPDEALKLLEHGDHLWVWPMGTLLCLADAEVVDAVLPRLGPDGSWLLAAYLLRHDHTPRVVFDRLLAGRDPHALRILVAQSRWLEDGLVGRLADVDDPDVGLALLRHVRDPGIHRRIVARSRRPGAEADPVAARVLAELRADPSARPPGGLHWLCSAEPDLIEEILVRWGGELGFVHQVLGCLRLVEHGGATRLTALVGRDLLGQAASKLCVKALACADPAAVLRARLDRELAPAKLVKKLRRARSHWQATSAVAAMPFGANWRALEAAHRQEPLPHWEHLVNLPDAPAELRLRYAALVREPGPHGLAEGAELTRARARHGLAGMYHCAPGTQIDGLLTSGILAGSDLLHLAAPAALMLAYLHSAARRTDAPAAAVAALAELADLVRSRLGSDQEAWTRVTDRLTGRDPQWDPMSPVVTLLC</sequence>
<reference evidence="1 2" key="1">
    <citation type="submission" date="2022-06" db="EMBL/GenBank/DDBJ databases">
        <title>Draft genome sequence of type strain Streptomyces rubrisoli DSM 42083.</title>
        <authorList>
            <person name="Duangmal K."/>
            <person name="Klaysubun C."/>
        </authorList>
    </citation>
    <scope>NUCLEOTIDE SEQUENCE [LARGE SCALE GENOMIC DNA]</scope>
    <source>
        <strain evidence="1 2">DSM 42083</strain>
    </source>
</reference>
<evidence type="ECO:0000313" key="1">
    <source>
        <dbReference type="EMBL" id="MCQ4044739.1"/>
    </source>
</evidence>
<accession>A0ABT1PHB6</accession>
<evidence type="ECO:0008006" key="3">
    <source>
        <dbReference type="Google" id="ProtNLM"/>
    </source>
</evidence>